<dbReference type="Proteomes" id="UP001251528">
    <property type="component" value="Unassembled WGS sequence"/>
</dbReference>
<dbReference type="AlphaFoldDB" id="A0AAJ0CHZ1"/>
<keyword evidence="2" id="KW-1185">Reference proteome</keyword>
<evidence type="ECO:0000313" key="1">
    <source>
        <dbReference type="EMBL" id="KAK2591051.1"/>
    </source>
</evidence>
<proteinExistence type="predicted"/>
<evidence type="ECO:0000313" key="2">
    <source>
        <dbReference type="Proteomes" id="UP001251528"/>
    </source>
</evidence>
<sequence>MASFDIPMIPEGEDGNAYRCKLPDGQKFQSLLMSQGNHGTAVKSRARIVKVASGTYTATGDKATLLVFEFQFQTPRVRRRFTNAEIIVQFEDASSREVQTGGNHRLDPVVSKILPQGDFALNKGTSTSSVTEKFDAEVNGGWEGIVDGKLGYAWELEKNVSQDHYASLSGTPSNQRKEGYGEDNAAIWWLDEDPETKQGIPRFLRTAVLVRLPHPGPFCVSLIIKTGVDWVTDMLSFWGIGQRETIDPVTVDSELKLGSEDDGAALTEMGKMDLADCVKVAFVTPLDSV</sequence>
<organism evidence="1 2">
    <name type="scientific">Conoideocrella luteorostrata</name>
    <dbReference type="NCBI Taxonomy" id="1105319"/>
    <lineage>
        <taxon>Eukaryota</taxon>
        <taxon>Fungi</taxon>
        <taxon>Dikarya</taxon>
        <taxon>Ascomycota</taxon>
        <taxon>Pezizomycotina</taxon>
        <taxon>Sordariomycetes</taxon>
        <taxon>Hypocreomycetidae</taxon>
        <taxon>Hypocreales</taxon>
        <taxon>Clavicipitaceae</taxon>
        <taxon>Conoideocrella</taxon>
    </lineage>
</organism>
<reference evidence="1" key="1">
    <citation type="submission" date="2023-06" db="EMBL/GenBank/DDBJ databases">
        <title>Conoideocrella luteorostrata (Hypocreales: Clavicipitaceae), a potential biocontrol fungus for elongate hemlock scale in United States Christmas tree production areas.</title>
        <authorList>
            <person name="Barrett H."/>
            <person name="Lovett B."/>
            <person name="Macias A.M."/>
            <person name="Stajich J.E."/>
            <person name="Kasson M.T."/>
        </authorList>
    </citation>
    <scope>NUCLEOTIDE SEQUENCE</scope>
    <source>
        <strain evidence="1">ARSEF 14590</strain>
    </source>
</reference>
<comment type="caution">
    <text evidence="1">The sequence shown here is derived from an EMBL/GenBank/DDBJ whole genome shotgun (WGS) entry which is preliminary data.</text>
</comment>
<protein>
    <submittedName>
        <fullName evidence="1">Uncharacterized protein</fullName>
    </submittedName>
</protein>
<gene>
    <name evidence="1" type="ORF">QQS21_011265</name>
</gene>
<name>A0AAJ0CHZ1_9HYPO</name>
<accession>A0AAJ0CHZ1</accession>
<dbReference type="EMBL" id="JASWJB010000369">
    <property type="protein sequence ID" value="KAK2591051.1"/>
    <property type="molecule type" value="Genomic_DNA"/>
</dbReference>